<dbReference type="EMBL" id="CP022521">
    <property type="protein sequence ID" value="ASO20772.1"/>
    <property type="molecule type" value="Genomic_DNA"/>
</dbReference>
<gene>
    <name evidence="1" type="ORF">AHOG_15730</name>
</gene>
<dbReference type="Proteomes" id="UP000204221">
    <property type="component" value="Chromosome"/>
</dbReference>
<dbReference type="AlphaFoldDB" id="A0A221W4F3"/>
<sequence>MAAEAESVGGGLARADVERTILVCPTDGGRPLIGEPVGTEAGAAVRGTGQAGSPSAAAAPR</sequence>
<dbReference type="KEGG" id="ahg:AHOG_15730"/>
<reference evidence="1 2" key="1">
    <citation type="submission" date="2017-07" db="EMBL/GenBank/DDBJ databases">
        <title>Complete genome sequence of Actinoalloteichus hoggarensis DSM 45943, type strain of Actinoalloteichus hoggarensis.</title>
        <authorList>
            <person name="Ruckert C."/>
            <person name="Nouioui I."/>
            <person name="Willmese J."/>
            <person name="van Wezel G."/>
            <person name="Klenk H.-P."/>
            <person name="Kalinowski J."/>
            <person name="Zotchev S.B."/>
        </authorList>
    </citation>
    <scope>NUCLEOTIDE SEQUENCE [LARGE SCALE GENOMIC DNA]</scope>
    <source>
        <strain evidence="1 2">DSM 45943</strain>
    </source>
</reference>
<protein>
    <submittedName>
        <fullName evidence="1">Uncharacterized protein</fullName>
    </submittedName>
</protein>
<name>A0A221W4F3_9PSEU</name>
<keyword evidence="2" id="KW-1185">Reference proteome</keyword>
<proteinExistence type="predicted"/>
<evidence type="ECO:0000313" key="1">
    <source>
        <dbReference type="EMBL" id="ASO20772.1"/>
    </source>
</evidence>
<evidence type="ECO:0000313" key="2">
    <source>
        <dbReference type="Proteomes" id="UP000204221"/>
    </source>
</evidence>
<accession>A0A221W4F3</accession>
<organism evidence="1 2">
    <name type="scientific">Actinoalloteichus hoggarensis</name>
    <dbReference type="NCBI Taxonomy" id="1470176"/>
    <lineage>
        <taxon>Bacteria</taxon>
        <taxon>Bacillati</taxon>
        <taxon>Actinomycetota</taxon>
        <taxon>Actinomycetes</taxon>
        <taxon>Pseudonocardiales</taxon>
        <taxon>Pseudonocardiaceae</taxon>
        <taxon>Actinoalloteichus</taxon>
    </lineage>
</organism>